<dbReference type="GO" id="GO:0006417">
    <property type="term" value="P:regulation of translation"/>
    <property type="evidence" value="ECO:0007669"/>
    <property type="project" value="UniProtKB-KW"/>
</dbReference>
<evidence type="ECO:0000256" key="7">
    <source>
        <dbReference type="SAM" id="MobiDB-lite"/>
    </source>
</evidence>
<evidence type="ECO:0000256" key="5">
    <source>
        <dbReference type="ARBA" id="ARBA00023274"/>
    </source>
</evidence>
<feature type="compositionally biased region" description="Basic residues" evidence="7">
    <location>
        <begin position="85"/>
        <end position="94"/>
    </location>
</feature>
<dbReference type="SUPFAM" id="SSF56808">
    <property type="entry name" value="Ribosomal protein L1"/>
    <property type="match status" value="1"/>
</dbReference>
<gene>
    <name evidence="8" type="ORF">UT77_C0006G0009</name>
</gene>
<evidence type="ECO:0000256" key="4">
    <source>
        <dbReference type="ARBA" id="ARBA00022980"/>
    </source>
</evidence>
<dbReference type="Pfam" id="PF00687">
    <property type="entry name" value="Ribosomal_L1"/>
    <property type="match status" value="1"/>
</dbReference>
<comment type="similarity">
    <text evidence="1 6">Belongs to the universal ribosomal protein uL1 family.</text>
</comment>
<feature type="compositionally biased region" description="Basic and acidic residues" evidence="7">
    <location>
        <begin position="7"/>
        <end position="33"/>
    </location>
</feature>
<evidence type="ECO:0000313" key="8">
    <source>
        <dbReference type="EMBL" id="KKR41777.1"/>
    </source>
</evidence>
<keyword evidence="2" id="KW-0678">Repressor</keyword>
<dbReference type="EMBL" id="LBYB01000006">
    <property type="protein sequence ID" value="KKR41777.1"/>
    <property type="molecule type" value="Genomic_DNA"/>
</dbReference>
<dbReference type="GO" id="GO:1990904">
    <property type="term" value="C:ribonucleoprotein complex"/>
    <property type="evidence" value="ECO:0007669"/>
    <property type="project" value="UniProtKB-KW"/>
</dbReference>
<dbReference type="PATRIC" id="fig|1618431.3.peg.849"/>
<keyword evidence="4 6" id="KW-0689">Ribosomal protein</keyword>
<comment type="caution">
    <text evidence="8">The sequence shown here is derived from an EMBL/GenBank/DDBJ whole genome shotgun (WGS) entry which is preliminary data.</text>
</comment>
<dbReference type="InterPro" id="IPR023673">
    <property type="entry name" value="Ribosomal_uL1_CS"/>
</dbReference>
<dbReference type="AlphaFoldDB" id="A0A0G0TV49"/>
<sequence>MGRPKVKIIDDSQVEEIKEKPSKDKRERVKSETAEAISPVETSKEETRGDGEEGSRRVAAVSEANEDARRKTEPAGPRAAQKSQKPGKAKPRGKKYQEITKDLDRTKSYPLNEAIETVKKLSYSKFDATLEAHINTSQTGIRGLVSLPFASGRKLRIVAFGKGAENSGADTIGTEEVIETINKGKVDFDIVVATPEWMPKLAKIARILGPRGLMPNPKNGTITDPSADGLKKAVEGFQAGKTEYKTEPKAQR</sequence>
<dbReference type="Gene3D" id="3.40.50.790">
    <property type="match status" value="1"/>
</dbReference>
<organism evidence="8 9">
    <name type="scientific">Candidatus Daviesbacteria bacterium GW2011_GWC2_40_12</name>
    <dbReference type="NCBI Taxonomy" id="1618431"/>
    <lineage>
        <taxon>Bacteria</taxon>
        <taxon>Candidatus Daviesiibacteriota</taxon>
    </lineage>
</organism>
<evidence type="ECO:0000313" key="9">
    <source>
        <dbReference type="Proteomes" id="UP000034881"/>
    </source>
</evidence>
<protein>
    <recommendedName>
        <fullName evidence="6">Ribosomal protein</fullName>
    </recommendedName>
</protein>
<dbReference type="InterPro" id="IPR028364">
    <property type="entry name" value="Ribosomal_uL1/biogenesis"/>
</dbReference>
<dbReference type="InterPro" id="IPR016095">
    <property type="entry name" value="Ribosomal_uL1_3-a/b-sand"/>
</dbReference>
<evidence type="ECO:0000256" key="1">
    <source>
        <dbReference type="ARBA" id="ARBA00010531"/>
    </source>
</evidence>
<evidence type="ECO:0000256" key="6">
    <source>
        <dbReference type="RuleBase" id="RU000659"/>
    </source>
</evidence>
<dbReference type="InterPro" id="IPR023674">
    <property type="entry name" value="Ribosomal_uL1-like"/>
</dbReference>
<evidence type="ECO:0000256" key="2">
    <source>
        <dbReference type="ARBA" id="ARBA00022491"/>
    </source>
</evidence>
<feature type="region of interest" description="Disordered" evidence="7">
    <location>
        <begin position="1"/>
        <end position="99"/>
    </location>
</feature>
<dbReference type="Gene3D" id="3.30.190.20">
    <property type="match status" value="1"/>
</dbReference>
<dbReference type="PANTHER" id="PTHR36427">
    <property type="entry name" value="54S RIBOSOMAL PROTEIN L1, MITOCHONDRIAL"/>
    <property type="match status" value="1"/>
</dbReference>
<dbReference type="Proteomes" id="UP000034881">
    <property type="component" value="Unassembled WGS sequence"/>
</dbReference>
<keyword evidence="3" id="KW-0810">Translation regulation</keyword>
<name>A0A0G0TV49_9BACT</name>
<reference evidence="8 9" key="1">
    <citation type="journal article" date="2015" name="Nature">
        <title>rRNA introns, odd ribosomes, and small enigmatic genomes across a large radiation of phyla.</title>
        <authorList>
            <person name="Brown C.T."/>
            <person name="Hug L.A."/>
            <person name="Thomas B.C."/>
            <person name="Sharon I."/>
            <person name="Castelle C.J."/>
            <person name="Singh A."/>
            <person name="Wilkins M.J."/>
            <person name="Williams K.H."/>
            <person name="Banfield J.F."/>
        </authorList>
    </citation>
    <scope>NUCLEOTIDE SEQUENCE [LARGE SCALE GENOMIC DNA]</scope>
</reference>
<dbReference type="CDD" id="cd00403">
    <property type="entry name" value="Ribosomal_L1"/>
    <property type="match status" value="1"/>
</dbReference>
<dbReference type="GO" id="GO:0005840">
    <property type="term" value="C:ribosome"/>
    <property type="evidence" value="ECO:0007669"/>
    <property type="project" value="UniProtKB-KW"/>
</dbReference>
<evidence type="ECO:0000256" key="3">
    <source>
        <dbReference type="ARBA" id="ARBA00022845"/>
    </source>
</evidence>
<proteinExistence type="inferred from homology"/>
<feature type="compositionally biased region" description="Basic and acidic residues" evidence="7">
    <location>
        <begin position="42"/>
        <end position="56"/>
    </location>
</feature>
<keyword evidence="5 6" id="KW-0687">Ribonucleoprotein</keyword>
<dbReference type="PROSITE" id="PS01199">
    <property type="entry name" value="RIBOSOMAL_L1"/>
    <property type="match status" value="1"/>
</dbReference>
<accession>A0A0G0TV49</accession>
<dbReference type="FunFam" id="3.40.50.790:FF:000001">
    <property type="entry name" value="50S ribosomal protein L1"/>
    <property type="match status" value="1"/>
</dbReference>
<dbReference type="PANTHER" id="PTHR36427:SF3">
    <property type="entry name" value="LARGE RIBOSOMAL SUBUNIT PROTEIN UL1M"/>
    <property type="match status" value="1"/>
</dbReference>